<name>A0A8X6EZH6_TRICU</name>
<evidence type="ECO:0000313" key="2">
    <source>
        <dbReference type="Proteomes" id="UP000887116"/>
    </source>
</evidence>
<sequence>MGSVWPTANRHDTKIPRSGLTVAQADAILHRVEETAEDNIEKAKAKRMKIKDQKALNIRMEKYKQGFYTALEEIETYDRSCTRVNSLTTYTNLS</sequence>
<protein>
    <submittedName>
        <fullName evidence="1">Uncharacterized protein</fullName>
    </submittedName>
</protein>
<dbReference type="Proteomes" id="UP000887116">
    <property type="component" value="Unassembled WGS sequence"/>
</dbReference>
<reference evidence="1" key="1">
    <citation type="submission" date="2020-07" db="EMBL/GenBank/DDBJ databases">
        <title>Multicomponent nature underlies the extraordinary mechanical properties of spider dragline silk.</title>
        <authorList>
            <person name="Kono N."/>
            <person name="Nakamura H."/>
            <person name="Mori M."/>
            <person name="Yoshida Y."/>
            <person name="Ohtoshi R."/>
            <person name="Malay A.D."/>
            <person name="Moran D.A.P."/>
            <person name="Tomita M."/>
            <person name="Numata K."/>
            <person name="Arakawa K."/>
        </authorList>
    </citation>
    <scope>NUCLEOTIDE SEQUENCE</scope>
</reference>
<evidence type="ECO:0000313" key="1">
    <source>
        <dbReference type="EMBL" id="GFQ66773.1"/>
    </source>
</evidence>
<comment type="caution">
    <text evidence="1">The sequence shown here is derived from an EMBL/GenBank/DDBJ whole genome shotgun (WGS) entry which is preliminary data.</text>
</comment>
<dbReference type="AlphaFoldDB" id="A0A8X6EZH6"/>
<accession>A0A8X6EZH6</accession>
<dbReference type="EMBL" id="BMAO01030254">
    <property type="protein sequence ID" value="GFQ66773.1"/>
    <property type="molecule type" value="Genomic_DNA"/>
</dbReference>
<gene>
    <name evidence="1" type="ORF">TNCT_483631</name>
</gene>
<keyword evidence="2" id="KW-1185">Reference proteome</keyword>
<organism evidence="1 2">
    <name type="scientific">Trichonephila clavata</name>
    <name type="common">Joro spider</name>
    <name type="synonym">Nephila clavata</name>
    <dbReference type="NCBI Taxonomy" id="2740835"/>
    <lineage>
        <taxon>Eukaryota</taxon>
        <taxon>Metazoa</taxon>
        <taxon>Ecdysozoa</taxon>
        <taxon>Arthropoda</taxon>
        <taxon>Chelicerata</taxon>
        <taxon>Arachnida</taxon>
        <taxon>Araneae</taxon>
        <taxon>Araneomorphae</taxon>
        <taxon>Entelegynae</taxon>
        <taxon>Araneoidea</taxon>
        <taxon>Nephilidae</taxon>
        <taxon>Trichonephila</taxon>
    </lineage>
</organism>
<proteinExistence type="predicted"/>